<dbReference type="InterPro" id="IPR000595">
    <property type="entry name" value="cNMP-bd_dom"/>
</dbReference>
<reference evidence="2" key="1">
    <citation type="submission" date="2020-02" db="EMBL/GenBank/DDBJ databases">
        <authorList>
            <person name="Meier V. D."/>
        </authorList>
    </citation>
    <scope>NUCLEOTIDE SEQUENCE</scope>
    <source>
        <strain evidence="2">AVDCRST_MAG56</strain>
    </source>
</reference>
<dbReference type="InterPro" id="IPR014710">
    <property type="entry name" value="RmlC-like_jellyroll"/>
</dbReference>
<proteinExistence type="predicted"/>
<gene>
    <name evidence="2" type="ORF">AVDCRST_MAG56-4512</name>
</gene>
<organism evidence="2">
    <name type="scientific">uncultured Cytophagales bacterium</name>
    <dbReference type="NCBI Taxonomy" id="158755"/>
    <lineage>
        <taxon>Bacteria</taxon>
        <taxon>Pseudomonadati</taxon>
        <taxon>Bacteroidota</taxon>
        <taxon>Sphingobacteriia</taxon>
        <taxon>Sphingobacteriales</taxon>
        <taxon>environmental samples</taxon>
    </lineage>
</organism>
<dbReference type="Pfam" id="PF00027">
    <property type="entry name" value="cNMP_binding"/>
    <property type="match status" value="1"/>
</dbReference>
<feature type="domain" description="Cyclic nucleotide-binding" evidence="1">
    <location>
        <begin position="38"/>
        <end position="121"/>
    </location>
</feature>
<dbReference type="CDD" id="cd00038">
    <property type="entry name" value="CAP_ED"/>
    <property type="match status" value="1"/>
</dbReference>
<dbReference type="InterPro" id="IPR018490">
    <property type="entry name" value="cNMP-bd_dom_sf"/>
</dbReference>
<dbReference type="SUPFAM" id="SSF51206">
    <property type="entry name" value="cAMP-binding domain-like"/>
    <property type="match status" value="1"/>
</dbReference>
<accession>A0A6J4JVM4</accession>
<evidence type="ECO:0000259" key="1">
    <source>
        <dbReference type="Pfam" id="PF00027"/>
    </source>
</evidence>
<protein>
    <submittedName>
        <fullName evidence="2">cAMP-binding proteins - catabolite gene activator and regulatory subunit of cAMP-dependent protein kinases</fullName>
    </submittedName>
</protein>
<dbReference type="Gene3D" id="2.60.120.10">
    <property type="entry name" value="Jelly Rolls"/>
    <property type="match status" value="1"/>
</dbReference>
<sequence>MNTPEALDALKKLVEAISPLPAEDWEAFSAIWQPCAAKRKEVLTLAGNREKYLYFILKGVQRVYYFDQQGREATLVFTYPPSFGGVLDALMLQTPARYHYETLTQSAFLRAPHGELQALMEGRPAVQAMIRQGITHALSGLLERLVELQCYSSEEKFRKLLGRSPHILQLVPHKYLANYLGIEATNFSKLLNKVKL</sequence>
<name>A0A6J4JVM4_9SPHI</name>
<dbReference type="AlphaFoldDB" id="A0A6J4JVM4"/>
<dbReference type="EMBL" id="CADCTQ010000369">
    <property type="protein sequence ID" value="CAA9288830.1"/>
    <property type="molecule type" value="Genomic_DNA"/>
</dbReference>
<evidence type="ECO:0000313" key="2">
    <source>
        <dbReference type="EMBL" id="CAA9288830.1"/>
    </source>
</evidence>